<dbReference type="EMBL" id="JACTVM010000001">
    <property type="protein sequence ID" value="MBC9225723.1"/>
    <property type="molecule type" value="Genomic_DNA"/>
</dbReference>
<dbReference type="Pfam" id="PF05649">
    <property type="entry name" value="Peptidase_M13_N"/>
    <property type="match status" value="1"/>
</dbReference>
<accession>A0A8I0EU90</accession>
<dbReference type="Gene3D" id="3.40.390.10">
    <property type="entry name" value="Collagenase (Catalytic Domain)"/>
    <property type="match status" value="1"/>
</dbReference>
<dbReference type="InterPro" id="IPR042089">
    <property type="entry name" value="Peptidase_M13_dom_2"/>
</dbReference>
<dbReference type="AlphaFoldDB" id="A0A8I0EU90"/>
<evidence type="ECO:0000256" key="7">
    <source>
        <dbReference type="ARBA" id="ARBA00023049"/>
    </source>
</evidence>
<keyword evidence="5" id="KW-0378">Hydrolase</keyword>
<evidence type="ECO:0000259" key="9">
    <source>
        <dbReference type="Pfam" id="PF05649"/>
    </source>
</evidence>
<evidence type="ECO:0000256" key="4">
    <source>
        <dbReference type="ARBA" id="ARBA00022723"/>
    </source>
</evidence>
<proteinExistence type="inferred from homology"/>
<dbReference type="GO" id="GO:0005886">
    <property type="term" value="C:plasma membrane"/>
    <property type="evidence" value="ECO:0007669"/>
    <property type="project" value="TreeGrafter"/>
</dbReference>
<gene>
    <name evidence="10" type="ORF">IBG24_05275</name>
</gene>
<dbReference type="PANTHER" id="PTHR11733:SF167">
    <property type="entry name" value="FI17812P1-RELATED"/>
    <property type="match status" value="1"/>
</dbReference>
<feature type="domain" description="Peptidase M13 N-terminal" evidence="9">
    <location>
        <begin position="17"/>
        <end position="391"/>
    </location>
</feature>
<evidence type="ECO:0000256" key="1">
    <source>
        <dbReference type="ARBA" id="ARBA00001947"/>
    </source>
</evidence>
<protein>
    <submittedName>
        <fullName evidence="10">Peptidase M13</fullName>
    </submittedName>
</protein>
<dbReference type="Gene3D" id="1.10.1380.10">
    <property type="entry name" value="Neutral endopeptidase , domain2"/>
    <property type="match status" value="1"/>
</dbReference>
<dbReference type="InterPro" id="IPR000718">
    <property type="entry name" value="Peptidase_M13"/>
</dbReference>
<evidence type="ECO:0000256" key="6">
    <source>
        <dbReference type="ARBA" id="ARBA00022833"/>
    </source>
</evidence>
<sequence>MSNGLDPSTFDPSIRVQDDLFRYVNGPWLREAPIKPDRATAGGFIDLVDEAEELVRTIVERCAADPQDDEERKIGDLFTSFMDTERIEQLGAAPLADDLAKIDAVTSVPALVRTIGALERSGVNSIAGLYIAPDRGRPDRYVTHVVQAGIGLPDESYYREDQFAEIREAYRAHIATMLSLAGFDEADQRADRALDIETRIASHHWDRVACRDAQKTYNLMTLDQLDALTPSFDWRAWADEAGIAHEVLAEAVVSQPSYLEGVQTLLTDDLLPAWLDWLRWQLVHAAAPFLSDDFVAANFEFYGKTLQGTDELRPRWKRGIGFVEGSMGEAVGKIYVRTEYPAEAKSRMEELIANLLEAYRISIRKLPWMSDETKQRALDKLDAFTPKIGHPESFKDYSALETDPGDLVGNARRAQSVAMDRELAKIGKPIDRDEWYMTPQTVNAYYNPTMNEIVFPAAILQPPFFDARADDAVNYGAIGSVIGHEIGHGFDDQGSQYDGTGALSNWWTDDDRAAFDALAAKIIAQYDDLSPANADGQKVNGALTIGENIGDLGGLGIAYLAFKLAQEGKPAESIDGFTPDQRFFLAWARAWQGKSRPAETLRRLTVDPHSPPEFRCNQVVRNIEAFYEAFDVTPDDELWLDPAERVTIWA</sequence>
<organism evidence="10 11">
    <name type="scientific">Aeromicrobium senzhongii</name>
    <dbReference type="NCBI Taxonomy" id="2663859"/>
    <lineage>
        <taxon>Bacteria</taxon>
        <taxon>Bacillati</taxon>
        <taxon>Actinomycetota</taxon>
        <taxon>Actinomycetes</taxon>
        <taxon>Propionibacteriales</taxon>
        <taxon>Nocardioidaceae</taxon>
        <taxon>Aeromicrobium</taxon>
    </lineage>
</organism>
<reference evidence="10" key="1">
    <citation type="submission" date="2020-09" db="EMBL/GenBank/DDBJ databases">
        <title>Novel species in genus Aeromicrobium.</title>
        <authorList>
            <person name="Zhang G."/>
        </authorList>
    </citation>
    <scope>NUCLEOTIDE SEQUENCE</scope>
    <source>
        <strain evidence="10">Zg-636</strain>
    </source>
</reference>
<evidence type="ECO:0000256" key="2">
    <source>
        <dbReference type="ARBA" id="ARBA00007357"/>
    </source>
</evidence>
<evidence type="ECO:0000256" key="3">
    <source>
        <dbReference type="ARBA" id="ARBA00022670"/>
    </source>
</evidence>
<keyword evidence="3" id="KW-0645">Protease</keyword>
<dbReference type="GO" id="GO:0016485">
    <property type="term" value="P:protein processing"/>
    <property type="evidence" value="ECO:0007669"/>
    <property type="project" value="TreeGrafter"/>
</dbReference>
<name>A0A8I0EU90_9ACTN</name>
<feature type="domain" description="Peptidase M13 C-terminal" evidence="8">
    <location>
        <begin position="443"/>
        <end position="646"/>
    </location>
</feature>
<evidence type="ECO:0000313" key="11">
    <source>
        <dbReference type="Proteomes" id="UP000620591"/>
    </source>
</evidence>
<evidence type="ECO:0000256" key="5">
    <source>
        <dbReference type="ARBA" id="ARBA00022801"/>
    </source>
</evidence>
<dbReference type="RefSeq" id="WP_187768823.1">
    <property type="nucleotide sequence ID" value="NZ_JACTVM010000001.1"/>
</dbReference>
<evidence type="ECO:0000259" key="8">
    <source>
        <dbReference type="Pfam" id="PF01431"/>
    </source>
</evidence>
<dbReference type="GO" id="GO:0046872">
    <property type="term" value="F:metal ion binding"/>
    <property type="evidence" value="ECO:0007669"/>
    <property type="project" value="UniProtKB-KW"/>
</dbReference>
<dbReference type="PROSITE" id="PS51885">
    <property type="entry name" value="NEPRILYSIN"/>
    <property type="match status" value="1"/>
</dbReference>
<comment type="caution">
    <text evidence="10">The sequence shown here is derived from an EMBL/GenBank/DDBJ whole genome shotgun (WGS) entry which is preliminary data.</text>
</comment>
<dbReference type="InterPro" id="IPR008753">
    <property type="entry name" value="Peptidase_M13_N"/>
</dbReference>
<keyword evidence="7" id="KW-0482">Metalloprotease</keyword>
<dbReference type="Proteomes" id="UP000620591">
    <property type="component" value="Unassembled WGS sequence"/>
</dbReference>
<dbReference type="GO" id="GO:0004222">
    <property type="term" value="F:metalloendopeptidase activity"/>
    <property type="evidence" value="ECO:0007669"/>
    <property type="project" value="InterPro"/>
</dbReference>
<dbReference type="PRINTS" id="PR00786">
    <property type="entry name" value="NEPRILYSIN"/>
</dbReference>
<comment type="similarity">
    <text evidence="2">Belongs to the peptidase M13 family.</text>
</comment>
<dbReference type="InterPro" id="IPR024079">
    <property type="entry name" value="MetalloPept_cat_dom_sf"/>
</dbReference>
<dbReference type="PANTHER" id="PTHR11733">
    <property type="entry name" value="ZINC METALLOPROTEASE FAMILY M13 NEPRILYSIN-RELATED"/>
    <property type="match status" value="1"/>
</dbReference>
<dbReference type="SUPFAM" id="SSF55486">
    <property type="entry name" value="Metalloproteases ('zincins'), catalytic domain"/>
    <property type="match status" value="1"/>
</dbReference>
<keyword evidence="6" id="KW-0862">Zinc</keyword>
<dbReference type="CDD" id="cd08662">
    <property type="entry name" value="M13"/>
    <property type="match status" value="1"/>
</dbReference>
<keyword evidence="4" id="KW-0479">Metal-binding</keyword>
<dbReference type="InterPro" id="IPR018497">
    <property type="entry name" value="Peptidase_M13_C"/>
</dbReference>
<evidence type="ECO:0000313" key="10">
    <source>
        <dbReference type="EMBL" id="MBC9225723.1"/>
    </source>
</evidence>
<comment type="cofactor">
    <cofactor evidence="1">
        <name>Zn(2+)</name>
        <dbReference type="ChEBI" id="CHEBI:29105"/>
    </cofactor>
</comment>
<dbReference type="Pfam" id="PF01431">
    <property type="entry name" value="Peptidase_M13"/>
    <property type="match status" value="1"/>
</dbReference>